<protein>
    <recommendedName>
        <fullName evidence="4">Aspartic protease</fullName>
    </recommendedName>
</protein>
<comment type="caution">
    <text evidence="2">The sequence shown here is derived from an EMBL/GenBank/DDBJ whole genome shotgun (WGS) entry which is preliminary data.</text>
</comment>
<gene>
    <name evidence="2" type="ORF">PHPALM_714</name>
</gene>
<organism evidence="2 3">
    <name type="scientific">Phytophthora palmivora</name>
    <dbReference type="NCBI Taxonomy" id="4796"/>
    <lineage>
        <taxon>Eukaryota</taxon>
        <taxon>Sar</taxon>
        <taxon>Stramenopiles</taxon>
        <taxon>Oomycota</taxon>
        <taxon>Peronosporomycetes</taxon>
        <taxon>Peronosporales</taxon>
        <taxon>Peronosporaceae</taxon>
        <taxon>Phytophthora</taxon>
    </lineage>
</organism>
<name>A0A2P4YU61_9STRA</name>
<keyword evidence="3" id="KW-1185">Reference proteome</keyword>
<dbReference type="AlphaFoldDB" id="A0A2P4YU61"/>
<proteinExistence type="predicted"/>
<feature type="compositionally biased region" description="Acidic residues" evidence="1">
    <location>
        <begin position="392"/>
        <end position="406"/>
    </location>
</feature>
<feature type="compositionally biased region" description="Basic and acidic residues" evidence="1">
    <location>
        <begin position="407"/>
        <end position="419"/>
    </location>
</feature>
<evidence type="ECO:0000313" key="3">
    <source>
        <dbReference type="Proteomes" id="UP000237271"/>
    </source>
</evidence>
<dbReference type="EMBL" id="NCKW01000105">
    <property type="protein sequence ID" value="POM81330.1"/>
    <property type="molecule type" value="Genomic_DNA"/>
</dbReference>
<evidence type="ECO:0008006" key="4">
    <source>
        <dbReference type="Google" id="ProtNLM"/>
    </source>
</evidence>
<sequence length="506" mass="57567">MDLADGSLCLPDEVRIQLAGRRQLSSANSRRLELGLDIEVAVGGSVEIPIYSRASDRQKLWIIRGERWVPTYVKGLGRRRYLRITNLSDKPLMLFDDTWLGIWLNGDHVPRQPGFISVGSRRYNERQNLAYEASTDKPEKEEHVDLPTRPMVERPTYDPPTKIMARRTEQPEVAAARVKTPKEEPMQPWPVVEDRLANEMDVPRMMARGPEHSRSGLNVAQATSNEMPAKADGSPKLGIPETRAQEADQVCYHEGGDPLAEDFEDHMAVVPEVIATTEEVTLDDIQVGDPDVNSPEEIERLHHIIWKKAHLLIGKGNALPPAALGAICDIDVGDATPIAQRYLPREAIRSYQRIAISDDQFRATAGTPYFEDSHMLSPKKSRTRLGRNKWESEEDNSAEAEDDSDDDHGYRPSRDETVKDQIYHLSNDRGEQGESQYLELRSHESLDKIAQFDGRRYRSDDSLQWLKRFFYEMKGTRMPQAPSCEPFSLSLGRTAKSWYRQLPRKT</sequence>
<dbReference type="OrthoDB" id="116059at2759"/>
<evidence type="ECO:0000256" key="1">
    <source>
        <dbReference type="SAM" id="MobiDB-lite"/>
    </source>
</evidence>
<accession>A0A2P4YU61</accession>
<feature type="region of interest" description="Disordered" evidence="1">
    <location>
        <begin position="370"/>
        <end position="419"/>
    </location>
</feature>
<dbReference type="Proteomes" id="UP000237271">
    <property type="component" value="Unassembled WGS sequence"/>
</dbReference>
<feature type="compositionally biased region" description="Basic residues" evidence="1">
    <location>
        <begin position="377"/>
        <end position="387"/>
    </location>
</feature>
<evidence type="ECO:0000313" key="2">
    <source>
        <dbReference type="EMBL" id="POM81330.1"/>
    </source>
</evidence>
<reference evidence="2 3" key="1">
    <citation type="journal article" date="2017" name="Genome Biol. Evol.">
        <title>Phytophthora megakarya and P. palmivora, closely related causal agents of cacao black pod rot, underwent increases in genome sizes and gene numbers by different mechanisms.</title>
        <authorList>
            <person name="Ali S.S."/>
            <person name="Shao J."/>
            <person name="Lary D.J."/>
            <person name="Kronmiller B."/>
            <person name="Shen D."/>
            <person name="Strem M.D."/>
            <person name="Amoako-Attah I."/>
            <person name="Akrofi A.Y."/>
            <person name="Begoude B.A."/>
            <person name="Ten Hoopen G.M."/>
            <person name="Coulibaly K."/>
            <person name="Kebe B.I."/>
            <person name="Melnick R.L."/>
            <person name="Guiltinan M.J."/>
            <person name="Tyler B.M."/>
            <person name="Meinhardt L.W."/>
            <person name="Bailey B.A."/>
        </authorList>
    </citation>
    <scope>NUCLEOTIDE SEQUENCE [LARGE SCALE GENOMIC DNA]</scope>
    <source>
        <strain evidence="3">sbr112.9</strain>
    </source>
</reference>